<evidence type="ECO:0000313" key="1">
    <source>
        <dbReference type="EMBL" id="MFD2795180.1"/>
    </source>
</evidence>
<dbReference type="SUPFAM" id="SSF53850">
    <property type="entry name" value="Periplasmic binding protein-like II"/>
    <property type="match status" value="1"/>
</dbReference>
<dbReference type="Pfam" id="PF01547">
    <property type="entry name" value="SBP_bac_1"/>
    <property type="match status" value="1"/>
</dbReference>
<keyword evidence="2" id="KW-1185">Reference proteome</keyword>
<dbReference type="InterPro" id="IPR050490">
    <property type="entry name" value="Bact_solute-bd_prot1"/>
</dbReference>
<dbReference type="PANTHER" id="PTHR43649">
    <property type="entry name" value="ARABINOSE-BINDING PROTEIN-RELATED"/>
    <property type="match status" value="1"/>
</dbReference>
<proteinExistence type="predicted"/>
<sequence>MNRSTPTAAVAALATVLGLAACTGVPPEGAADTSSDGEVTIRYLVEQLEDASAEDRLRGRLDEFEAQNPGVTVELNTLPYDTMRTILQTQLRSGDAPDVFNWGSGPGFGGALADAGLLYDLTDEYEERGWEVYPFAKERVTTDDGVVYGIPGEMETLGVFYNREVFDELGLEEPENLADLERIADQVKDAGHEPFAVSDQEGWQGGHHLSIALSSAVGSERVTELIEGERPWTSPEVVEAISLWQDWQQADYLTQFPTSVSYDSGNALFFSGEAAMIPMGSWLADAIATTAEFEAGYFPFPAQDGPGVYSSGLGSGPMISATTQHPEESLALLDFLSTPEHGRWMIENLNVIPPFPADTDDIDVSPLFGQVLSDVEKVGTGTGDFGINIDVLMDDAFNEAMSNGMQGIYSDQSTPEEVAQALEEASKK</sequence>
<evidence type="ECO:0000313" key="2">
    <source>
        <dbReference type="Proteomes" id="UP001597479"/>
    </source>
</evidence>
<comment type="caution">
    <text evidence="1">The sequence shown here is derived from an EMBL/GenBank/DDBJ whole genome shotgun (WGS) entry which is preliminary data.</text>
</comment>
<name>A0ABW5VVB1_9MICO</name>
<gene>
    <name evidence="1" type="ORF">ACFS27_16600</name>
</gene>
<dbReference type="RefSeq" id="WP_377185008.1">
    <property type="nucleotide sequence ID" value="NZ_JBHUOG010000002.1"/>
</dbReference>
<dbReference type="Gene3D" id="3.40.190.10">
    <property type="entry name" value="Periplasmic binding protein-like II"/>
    <property type="match status" value="2"/>
</dbReference>
<protein>
    <submittedName>
        <fullName evidence="1">ABC transporter substrate-binding protein</fullName>
    </submittedName>
</protein>
<dbReference type="EMBL" id="JBHUOG010000002">
    <property type="protein sequence ID" value="MFD2795180.1"/>
    <property type="molecule type" value="Genomic_DNA"/>
</dbReference>
<dbReference type="InterPro" id="IPR006059">
    <property type="entry name" value="SBP"/>
</dbReference>
<accession>A0ABW5VVB1</accession>
<organism evidence="1 2">
    <name type="scientific">Promicromonospora vindobonensis</name>
    <dbReference type="NCBI Taxonomy" id="195748"/>
    <lineage>
        <taxon>Bacteria</taxon>
        <taxon>Bacillati</taxon>
        <taxon>Actinomycetota</taxon>
        <taxon>Actinomycetes</taxon>
        <taxon>Micrococcales</taxon>
        <taxon>Promicromonosporaceae</taxon>
        <taxon>Promicromonospora</taxon>
    </lineage>
</organism>
<dbReference type="PROSITE" id="PS51257">
    <property type="entry name" value="PROKAR_LIPOPROTEIN"/>
    <property type="match status" value="1"/>
</dbReference>
<reference evidence="2" key="1">
    <citation type="journal article" date="2019" name="Int. J. Syst. Evol. Microbiol.">
        <title>The Global Catalogue of Microorganisms (GCM) 10K type strain sequencing project: providing services to taxonomists for standard genome sequencing and annotation.</title>
        <authorList>
            <consortium name="The Broad Institute Genomics Platform"/>
            <consortium name="The Broad Institute Genome Sequencing Center for Infectious Disease"/>
            <person name="Wu L."/>
            <person name="Ma J."/>
        </authorList>
    </citation>
    <scope>NUCLEOTIDE SEQUENCE [LARGE SCALE GENOMIC DNA]</scope>
    <source>
        <strain evidence="2">CCM 7044</strain>
    </source>
</reference>
<dbReference type="Proteomes" id="UP001597479">
    <property type="component" value="Unassembled WGS sequence"/>
</dbReference>